<dbReference type="Proteomes" id="UP000267921">
    <property type="component" value="Unassembled WGS sequence"/>
</dbReference>
<evidence type="ECO:0000256" key="4">
    <source>
        <dbReference type="HAMAP-Rule" id="MF_01371"/>
    </source>
</evidence>
<gene>
    <name evidence="4" type="primary">rpl30</name>
    <name evidence="7" type="ORF">BHR79_06935</name>
    <name evidence="8" type="ORF">EFE40_03310</name>
    <name evidence="9" type="ORF">SAMN04515625_1123</name>
</gene>
<evidence type="ECO:0000256" key="2">
    <source>
        <dbReference type="ARBA" id="ARBA00022980"/>
    </source>
</evidence>
<evidence type="ECO:0000256" key="5">
    <source>
        <dbReference type="SAM" id="MobiDB-lite"/>
    </source>
</evidence>
<feature type="compositionally biased region" description="Basic residues" evidence="5">
    <location>
        <begin position="120"/>
        <end position="132"/>
    </location>
</feature>
<dbReference type="InterPro" id="IPR036919">
    <property type="entry name" value="Ribo_uL30_ferredoxin-like_sf"/>
</dbReference>
<evidence type="ECO:0000313" key="8">
    <source>
        <dbReference type="EMBL" id="RNI09690.1"/>
    </source>
</evidence>
<dbReference type="GO" id="GO:0022625">
    <property type="term" value="C:cytosolic large ribosomal subunit"/>
    <property type="evidence" value="ECO:0007669"/>
    <property type="project" value="UniProtKB-UniRule"/>
</dbReference>
<dbReference type="InterPro" id="IPR039699">
    <property type="entry name" value="Ribosomal_uL30"/>
</dbReference>
<dbReference type="AlphaFoldDB" id="A0A1L3Q300"/>
<feature type="domain" description="Large ribosomal subunit protein uL30-like ferredoxin-like fold" evidence="6">
    <location>
        <begin position="2"/>
        <end position="52"/>
    </location>
</feature>
<accession>A0A1L3Q300</accession>
<dbReference type="RefSeq" id="WP_072561680.1">
    <property type="nucleotide sequence ID" value="NZ_CP017921.1"/>
</dbReference>
<dbReference type="GO" id="GO:0006412">
    <property type="term" value="P:translation"/>
    <property type="evidence" value="ECO:0007669"/>
    <property type="project" value="UniProtKB-UniRule"/>
</dbReference>
<dbReference type="HAMAP" id="MF_01371_A">
    <property type="entry name" value="Ribosomal_uL30_A"/>
    <property type="match status" value="1"/>
</dbReference>
<dbReference type="EMBL" id="FNMU01000003">
    <property type="protein sequence ID" value="SDW52956.1"/>
    <property type="molecule type" value="Genomic_DNA"/>
</dbReference>
<dbReference type="EMBL" id="RJJG01000003">
    <property type="protein sequence ID" value="RNI09690.1"/>
    <property type="molecule type" value="Genomic_DNA"/>
</dbReference>
<dbReference type="Gene3D" id="1.10.15.30">
    <property type="match status" value="1"/>
</dbReference>
<dbReference type="EMBL" id="CP017921">
    <property type="protein sequence ID" value="APH39247.1"/>
    <property type="molecule type" value="Genomic_DNA"/>
</dbReference>
<dbReference type="Proteomes" id="UP000198669">
    <property type="component" value="Unassembled WGS sequence"/>
</dbReference>
<evidence type="ECO:0000313" key="7">
    <source>
        <dbReference type="EMBL" id="APH39247.1"/>
    </source>
</evidence>
<dbReference type="Proteomes" id="UP000186879">
    <property type="component" value="Chromosome"/>
</dbReference>
<evidence type="ECO:0000313" key="10">
    <source>
        <dbReference type="Proteomes" id="UP000186879"/>
    </source>
</evidence>
<dbReference type="PANTHER" id="PTHR11524:SF16">
    <property type="entry name" value="LARGE RIBOSOMAL SUBUNIT PROTEIN UL30"/>
    <property type="match status" value="1"/>
</dbReference>
<reference evidence="7 10" key="1">
    <citation type="submission" date="2016-10" db="EMBL/GenBank/DDBJ databases">
        <title>Methanohalophilus halophilus.</title>
        <authorList>
            <person name="L'haridon S."/>
        </authorList>
    </citation>
    <scope>NUCLEOTIDE SEQUENCE [LARGE SCALE GENOMIC DNA]</scope>
    <source>
        <strain evidence="7 10">Z-7982</strain>
    </source>
</reference>
<reference evidence="8 12" key="3">
    <citation type="submission" date="2018-10" db="EMBL/GenBank/DDBJ databases">
        <title>Cultivation of a novel Methanohalophilus strain from Kebrit Deep of the Red Sea and a genomic comparison of members of the genus Methanohalophilus.</title>
        <authorList>
            <person name="Guan Y."/>
            <person name="Ngugi D.K."/>
            <person name="Stingl U."/>
        </authorList>
    </citation>
    <scope>NUCLEOTIDE SEQUENCE [LARGE SCALE GENOMIC DNA]</scope>
    <source>
        <strain evidence="8 12">DSM 3094</strain>
    </source>
</reference>
<keyword evidence="10" id="KW-1185">Reference proteome</keyword>
<dbReference type="GO" id="GO:0000463">
    <property type="term" value="P:maturation of LSU-rRNA from tricistronic rRNA transcript (SSU-rRNA, 5.8S rRNA, LSU-rRNA)"/>
    <property type="evidence" value="ECO:0007669"/>
    <property type="project" value="TreeGrafter"/>
</dbReference>
<dbReference type="PANTHER" id="PTHR11524">
    <property type="entry name" value="60S RIBOSOMAL PROTEIN L7"/>
    <property type="match status" value="1"/>
</dbReference>
<dbReference type="CDD" id="cd01657">
    <property type="entry name" value="Ribosomal_L7_archeal_euk"/>
    <property type="match status" value="1"/>
</dbReference>
<evidence type="ECO:0000313" key="11">
    <source>
        <dbReference type="Proteomes" id="UP000198669"/>
    </source>
</evidence>
<evidence type="ECO:0000259" key="6">
    <source>
        <dbReference type="Pfam" id="PF00327"/>
    </source>
</evidence>
<dbReference type="NCBIfam" id="TIGR01309">
    <property type="entry name" value="uL30_arch"/>
    <property type="match status" value="1"/>
</dbReference>
<dbReference type="InterPro" id="IPR005997">
    <property type="entry name" value="Ribosomal_uL30_arc"/>
</dbReference>
<comment type="similarity">
    <text evidence="1 4">Belongs to the universal ribosomal protein uL30 family.</text>
</comment>
<name>A0A1L3Q300_9EURY</name>
<dbReference type="GO" id="GO:0003735">
    <property type="term" value="F:structural constituent of ribosome"/>
    <property type="evidence" value="ECO:0007669"/>
    <property type="project" value="UniProtKB-UniRule"/>
</dbReference>
<dbReference type="InterPro" id="IPR035808">
    <property type="entry name" value="Ribosomal_uL30_euk_arc"/>
</dbReference>
<dbReference type="NCBIfam" id="NF004711">
    <property type="entry name" value="PRK06049.1"/>
    <property type="match status" value="1"/>
</dbReference>
<dbReference type="SUPFAM" id="SSF55129">
    <property type="entry name" value="Ribosomal protein L30p/L7e"/>
    <property type="match status" value="1"/>
</dbReference>
<reference evidence="9 11" key="2">
    <citation type="submission" date="2016-10" db="EMBL/GenBank/DDBJ databases">
        <authorList>
            <person name="de Groot N.N."/>
        </authorList>
    </citation>
    <scope>NUCLEOTIDE SEQUENCE [LARGE SCALE GENOMIC DNA]</scope>
    <source>
        <strain evidence="9 11">Z-7982</strain>
    </source>
</reference>
<evidence type="ECO:0000256" key="3">
    <source>
        <dbReference type="ARBA" id="ARBA00023274"/>
    </source>
</evidence>
<dbReference type="OrthoDB" id="6379at2157"/>
<dbReference type="Gene3D" id="3.30.1390.20">
    <property type="entry name" value="Ribosomal protein L30, ferredoxin-like fold domain"/>
    <property type="match status" value="1"/>
</dbReference>
<dbReference type="KEGG" id="mhaz:BHR79_06935"/>
<comment type="subunit">
    <text evidence="4">Part of the 50S ribosomal subunit.</text>
</comment>
<dbReference type="GeneID" id="30583488"/>
<keyword evidence="2 4" id="KW-0689">Ribosomal protein</keyword>
<feature type="region of interest" description="Disordered" evidence="5">
    <location>
        <begin position="120"/>
        <end position="140"/>
    </location>
</feature>
<evidence type="ECO:0000256" key="1">
    <source>
        <dbReference type="ARBA" id="ARBA00007594"/>
    </source>
</evidence>
<dbReference type="InterPro" id="IPR016082">
    <property type="entry name" value="Ribosomal_uL30_ferredoxin-like"/>
</dbReference>
<keyword evidence="3 4" id="KW-0687">Ribonucleoprotein</keyword>
<evidence type="ECO:0000313" key="9">
    <source>
        <dbReference type="EMBL" id="SDW52956.1"/>
    </source>
</evidence>
<dbReference type="GO" id="GO:0003723">
    <property type="term" value="F:RNA binding"/>
    <property type="evidence" value="ECO:0007669"/>
    <property type="project" value="TreeGrafter"/>
</dbReference>
<organism evidence="7 10">
    <name type="scientific">Methanohalophilus halophilus</name>
    <dbReference type="NCBI Taxonomy" id="2177"/>
    <lineage>
        <taxon>Archaea</taxon>
        <taxon>Methanobacteriati</taxon>
        <taxon>Methanobacteriota</taxon>
        <taxon>Stenosarchaea group</taxon>
        <taxon>Methanomicrobia</taxon>
        <taxon>Methanosarcinales</taxon>
        <taxon>Methanosarcinaceae</taxon>
        <taxon>Methanohalophilus</taxon>
    </lineage>
</organism>
<dbReference type="InterPro" id="IPR018038">
    <property type="entry name" value="Ribosomal_uL30_CS"/>
</dbReference>
<dbReference type="STRING" id="2177.BHR79_06935"/>
<dbReference type="Pfam" id="PF00327">
    <property type="entry name" value="Ribosomal_L30"/>
    <property type="match status" value="1"/>
</dbReference>
<protein>
    <recommendedName>
        <fullName evidence="4">Large ribosomal subunit protein uL30</fullName>
    </recommendedName>
</protein>
<dbReference type="PROSITE" id="PS00634">
    <property type="entry name" value="RIBOSOMAL_L30"/>
    <property type="match status" value="1"/>
</dbReference>
<evidence type="ECO:0000313" key="12">
    <source>
        <dbReference type="Proteomes" id="UP000267921"/>
    </source>
</evidence>
<proteinExistence type="inferred from homology"/>
<sequence length="153" mass="16849">MYAVIRMRGNVNVRKTISDTLTMLRLNRINHCVILDETPNNSGMIQKVKDYVAYGKIDAQTLAQILANRGKVEGGISLTDEYIAENTDFDSIASFAEAVSEGKASFSAVPGLKPVFRLHPPRKGHSGIKRPTQKGGVLGNHDENINVLLNKMR</sequence>